<sequence length="176" mass="19339">MPLSLPAGPWPCVLTTPRLILRPAEPADAPEYTRLWTDPEVRRFLGGPVAQDLLPAYRRHFAGRPYLFTVATRREAAVLGSVSIDPESRFGGRREVSYSFLPEHWGRGCAREAVAAAVGWAFDHVPSDDPSVIAVTQEANSRSRRLLEALGMRPAGGFVEWGAPQCMYSIEKPAPA</sequence>
<dbReference type="PANTHER" id="PTHR43792">
    <property type="entry name" value="GNAT FAMILY, PUTATIVE (AFU_ORTHOLOGUE AFUA_3G00765)-RELATED-RELATED"/>
    <property type="match status" value="1"/>
</dbReference>
<dbReference type="InterPro" id="IPR016181">
    <property type="entry name" value="Acyl_CoA_acyltransferase"/>
</dbReference>
<gene>
    <name evidence="2" type="ORF">ACFYNZ_22455</name>
</gene>
<keyword evidence="2" id="KW-0808">Transferase</keyword>
<feature type="domain" description="N-acetyltransferase" evidence="1">
    <location>
        <begin position="19"/>
        <end position="175"/>
    </location>
</feature>
<evidence type="ECO:0000313" key="3">
    <source>
        <dbReference type="Proteomes" id="UP001601197"/>
    </source>
</evidence>
<reference evidence="2 3" key="1">
    <citation type="submission" date="2024-10" db="EMBL/GenBank/DDBJ databases">
        <title>The Natural Products Discovery Center: Release of the First 8490 Sequenced Strains for Exploring Actinobacteria Biosynthetic Diversity.</title>
        <authorList>
            <person name="Kalkreuter E."/>
            <person name="Kautsar S.A."/>
            <person name="Yang D."/>
            <person name="Bader C.D."/>
            <person name="Teijaro C.N."/>
            <person name="Fluegel L."/>
            <person name="Davis C.M."/>
            <person name="Simpson J.R."/>
            <person name="Lauterbach L."/>
            <person name="Steele A.D."/>
            <person name="Gui C."/>
            <person name="Meng S."/>
            <person name="Li G."/>
            <person name="Viehrig K."/>
            <person name="Ye F."/>
            <person name="Su P."/>
            <person name="Kiefer A.F."/>
            <person name="Nichols A."/>
            <person name="Cepeda A.J."/>
            <person name="Yan W."/>
            <person name="Fan B."/>
            <person name="Jiang Y."/>
            <person name="Adhikari A."/>
            <person name="Zheng C.-J."/>
            <person name="Schuster L."/>
            <person name="Cowan T.M."/>
            <person name="Smanski M.J."/>
            <person name="Chevrette M.G."/>
            <person name="De Carvalho L.P.S."/>
            <person name="Shen B."/>
        </authorList>
    </citation>
    <scope>NUCLEOTIDE SEQUENCE [LARGE SCALE GENOMIC DNA]</scope>
    <source>
        <strain evidence="2 3">NPDC007147</strain>
    </source>
</reference>
<dbReference type="EMBL" id="JBIAFJ010000021">
    <property type="protein sequence ID" value="MFE9172204.1"/>
    <property type="molecule type" value="Genomic_DNA"/>
</dbReference>
<organism evidence="2 3">
    <name type="scientific">Streptomyces kebangsaanensis</name>
    <dbReference type="NCBI Taxonomy" id="864058"/>
    <lineage>
        <taxon>Bacteria</taxon>
        <taxon>Bacillati</taxon>
        <taxon>Actinomycetota</taxon>
        <taxon>Actinomycetes</taxon>
        <taxon>Kitasatosporales</taxon>
        <taxon>Streptomycetaceae</taxon>
        <taxon>Streptomyces</taxon>
    </lineage>
</organism>
<dbReference type="Proteomes" id="UP001601197">
    <property type="component" value="Unassembled WGS sequence"/>
</dbReference>
<dbReference type="EC" id="2.3.-.-" evidence="2"/>
<name>A0ABW6KXV5_9ACTN</name>
<proteinExistence type="predicted"/>
<dbReference type="RefSeq" id="WP_388349627.1">
    <property type="nucleotide sequence ID" value="NZ_JBIAFJ010000021.1"/>
</dbReference>
<dbReference type="GO" id="GO:0016746">
    <property type="term" value="F:acyltransferase activity"/>
    <property type="evidence" value="ECO:0007669"/>
    <property type="project" value="UniProtKB-KW"/>
</dbReference>
<protein>
    <submittedName>
        <fullName evidence="2">GNAT family N-acetyltransferase</fullName>
        <ecNumber evidence="2">2.3.-.-</ecNumber>
    </submittedName>
</protein>
<dbReference type="SUPFAM" id="SSF55729">
    <property type="entry name" value="Acyl-CoA N-acyltransferases (Nat)"/>
    <property type="match status" value="1"/>
</dbReference>
<evidence type="ECO:0000259" key="1">
    <source>
        <dbReference type="PROSITE" id="PS51186"/>
    </source>
</evidence>
<dbReference type="InterPro" id="IPR000182">
    <property type="entry name" value="GNAT_dom"/>
</dbReference>
<dbReference type="InterPro" id="IPR051531">
    <property type="entry name" value="N-acetyltransferase"/>
</dbReference>
<evidence type="ECO:0000313" key="2">
    <source>
        <dbReference type="EMBL" id="MFE9172204.1"/>
    </source>
</evidence>
<dbReference type="Pfam" id="PF13302">
    <property type="entry name" value="Acetyltransf_3"/>
    <property type="match status" value="1"/>
</dbReference>
<dbReference type="PROSITE" id="PS51186">
    <property type="entry name" value="GNAT"/>
    <property type="match status" value="1"/>
</dbReference>
<accession>A0ABW6KXV5</accession>
<dbReference type="PANTHER" id="PTHR43792:SF1">
    <property type="entry name" value="N-ACETYLTRANSFERASE DOMAIN-CONTAINING PROTEIN"/>
    <property type="match status" value="1"/>
</dbReference>
<comment type="caution">
    <text evidence="2">The sequence shown here is derived from an EMBL/GenBank/DDBJ whole genome shotgun (WGS) entry which is preliminary data.</text>
</comment>
<keyword evidence="2" id="KW-0012">Acyltransferase</keyword>
<keyword evidence="3" id="KW-1185">Reference proteome</keyword>
<dbReference type="Gene3D" id="3.40.630.30">
    <property type="match status" value="1"/>
</dbReference>